<dbReference type="RefSeq" id="WP_113677701.1">
    <property type="nucleotide sequence ID" value="NZ_CP030261.1"/>
</dbReference>
<evidence type="ECO:0000313" key="3">
    <source>
        <dbReference type="Proteomes" id="UP000251561"/>
    </source>
</evidence>
<sequence length="118" mass="13125">MKISLNSNFIKSSNLIFISALLGIINLLLSPEIISSQKGLKTSIITILLILTLGVLIRYGVSWIKYILLILIILGLFNTPAVIKYMLIYNPINAIIIILQSLVQISATVLLFRNSIKE</sequence>
<organism evidence="2 3">
    <name type="scientific">Flavobacterium fluviale</name>
    <dbReference type="NCBI Taxonomy" id="2249356"/>
    <lineage>
        <taxon>Bacteria</taxon>
        <taxon>Pseudomonadati</taxon>
        <taxon>Bacteroidota</taxon>
        <taxon>Flavobacteriia</taxon>
        <taxon>Flavobacteriales</taxon>
        <taxon>Flavobacteriaceae</taxon>
        <taxon>Flavobacterium</taxon>
    </lineage>
</organism>
<feature type="transmembrane region" description="Helical" evidence="1">
    <location>
        <begin position="94"/>
        <end position="112"/>
    </location>
</feature>
<feature type="transmembrane region" description="Helical" evidence="1">
    <location>
        <begin position="66"/>
        <end position="88"/>
    </location>
</feature>
<keyword evidence="1" id="KW-0472">Membrane</keyword>
<gene>
    <name evidence="2" type="ORF">HYN86_08835</name>
</gene>
<accession>A0A344LS08</accession>
<reference evidence="2 3" key="1">
    <citation type="submission" date="2018-06" db="EMBL/GenBank/DDBJ databases">
        <title>Genome sequencing of Flavobacterium.</title>
        <authorList>
            <person name="Baek M.-G."/>
            <person name="Yi H."/>
        </authorList>
    </citation>
    <scope>NUCLEOTIDE SEQUENCE [LARGE SCALE GENOMIC DNA]</scope>
    <source>
        <strain evidence="2 3">HYN0086</strain>
    </source>
</reference>
<evidence type="ECO:0000313" key="2">
    <source>
        <dbReference type="EMBL" id="AXB56700.1"/>
    </source>
</evidence>
<keyword evidence="3" id="KW-1185">Reference proteome</keyword>
<name>A0A344LS08_9FLAO</name>
<dbReference type="Proteomes" id="UP000251561">
    <property type="component" value="Chromosome"/>
</dbReference>
<proteinExistence type="predicted"/>
<protein>
    <submittedName>
        <fullName evidence="2">Uncharacterized protein</fullName>
    </submittedName>
</protein>
<dbReference type="OrthoDB" id="1372962at2"/>
<keyword evidence="1" id="KW-1133">Transmembrane helix</keyword>
<dbReference type="KEGG" id="ffl:HYN86_08835"/>
<keyword evidence="1" id="KW-0812">Transmembrane</keyword>
<feature type="transmembrane region" description="Helical" evidence="1">
    <location>
        <begin position="42"/>
        <end position="59"/>
    </location>
</feature>
<dbReference type="EMBL" id="CP030261">
    <property type="protein sequence ID" value="AXB56700.1"/>
    <property type="molecule type" value="Genomic_DNA"/>
</dbReference>
<evidence type="ECO:0000256" key="1">
    <source>
        <dbReference type="SAM" id="Phobius"/>
    </source>
</evidence>
<feature type="transmembrane region" description="Helical" evidence="1">
    <location>
        <begin position="12"/>
        <end position="30"/>
    </location>
</feature>
<dbReference type="AlphaFoldDB" id="A0A344LS08"/>